<reference evidence="1 2" key="1">
    <citation type="submission" date="2017-04" db="EMBL/GenBank/DDBJ databases">
        <authorList>
            <person name="Afonso C.L."/>
            <person name="Miller P.J."/>
            <person name="Scott M.A."/>
            <person name="Spackman E."/>
            <person name="Goraichik I."/>
            <person name="Dimitrov K.M."/>
            <person name="Suarez D.L."/>
            <person name="Swayne D.E."/>
        </authorList>
    </citation>
    <scope>NUCLEOTIDE SEQUENCE [LARGE SCALE GENOMIC DNA]</scope>
    <source>
        <strain evidence="1 2">CGMCC 1.10972</strain>
    </source>
</reference>
<organism evidence="1 2">
    <name type="scientific">Fulvimarina manganoxydans</name>
    <dbReference type="NCBI Taxonomy" id="937218"/>
    <lineage>
        <taxon>Bacteria</taxon>
        <taxon>Pseudomonadati</taxon>
        <taxon>Pseudomonadota</taxon>
        <taxon>Alphaproteobacteria</taxon>
        <taxon>Hyphomicrobiales</taxon>
        <taxon>Aurantimonadaceae</taxon>
        <taxon>Fulvimarina</taxon>
    </lineage>
</organism>
<dbReference type="EMBL" id="FWXR01000003">
    <property type="protein sequence ID" value="SMC52034.1"/>
    <property type="molecule type" value="Genomic_DNA"/>
</dbReference>
<evidence type="ECO:0000313" key="1">
    <source>
        <dbReference type="EMBL" id="SMC52034.1"/>
    </source>
</evidence>
<dbReference type="Proteomes" id="UP000192656">
    <property type="component" value="Unassembled WGS sequence"/>
</dbReference>
<dbReference type="STRING" id="937218.SAMN06297251_103143"/>
<sequence length="184" mass="21115">MTDDAPLILTLLFDPEAFERFDALRREHFPSELNLIPAHLTLFHHLPAERIEEITDHLRSLASEEEVFSCRVSGLRLLGKGVAFTVECPHLERLRTDLASDWFDWLTTQDRQRFKPHVTIQNKVKPERAESLFERMDADFEPFGFEACGLLLWRYRGGPWEAVETFDFGEADSGTAPNAGAARN</sequence>
<dbReference type="RefSeq" id="WP_084408968.1">
    <property type="nucleotide sequence ID" value="NZ_FWXR01000003.1"/>
</dbReference>
<evidence type="ECO:0000313" key="2">
    <source>
        <dbReference type="Proteomes" id="UP000192656"/>
    </source>
</evidence>
<dbReference type="GO" id="GO:0016874">
    <property type="term" value="F:ligase activity"/>
    <property type="evidence" value="ECO:0007669"/>
    <property type="project" value="UniProtKB-KW"/>
</dbReference>
<accession>A0A1W1ZUF5</accession>
<protein>
    <submittedName>
        <fullName evidence="1">2'-5' RNA ligase</fullName>
    </submittedName>
</protein>
<proteinExistence type="predicted"/>
<dbReference type="InterPro" id="IPR009097">
    <property type="entry name" value="Cyclic_Pdiesterase"/>
</dbReference>
<keyword evidence="2" id="KW-1185">Reference proteome</keyword>
<keyword evidence="1" id="KW-0436">Ligase</keyword>
<dbReference type="AlphaFoldDB" id="A0A1W1ZUF5"/>
<dbReference type="SUPFAM" id="SSF55144">
    <property type="entry name" value="LigT-like"/>
    <property type="match status" value="1"/>
</dbReference>
<dbReference type="Gene3D" id="3.90.1140.10">
    <property type="entry name" value="Cyclic phosphodiesterase"/>
    <property type="match status" value="1"/>
</dbReference>
<dbReference type="OrthoDB" id="793003at2"/>
<dbReference type="Pfam" id="PF13563">
    <property type="entry name" value="2_5_RNA_ligase2"/>
    <property type="match status" value="1"/>
</dbReference>
<gene>
    <name evidence="1" type="ORF">SAMN06297251_103143</name>
</gene>
<name>A0A1W1ZUF5_9HYPH</name>